<protein>
    <recommendedName>
        <fullName evidence="7">Histidine kinase/HSP90-like ATPase domain-containing protein</fullName>
    </recommendedName>
</protein>
<feature type="transmembrane region" description="Helical" evidence="4">
    <location>
        <begin position="21"/>
        <end position="44"/>
    </location>
</feature>
<evidence type="ECO:0000256" key="2">
    <source>
        <dbReference type="ARBA" id="ARBA00022777"/>
    </source>
</evidence>
<dbReference type="Gene3D" id="3.30.565.10">
    <property type="entry name" value="Histidine kinase-like ATPase, C-terminal domain"/>
    <property type="match status" value="1"/>
</dbReference>
<keyword evidence="2" id="KW-0418">Kinase</keyword>
<dbReference type="Proteomes" id="UP000256486">
    <property type="component" value="Unassembled WGS sequence"/>
</dbReference>
<keyword evidence="4" id="KW-0472">Membrane</keyword>
<evidence type="ECO:0000313" key="5">
    <source>
        <dbReference type="EMBL" id="RFA08323.1"/>
    </source>
</evidence>
<organism evidence="5 6">
    <name type="scientific">Subtercola boreus</name>
    <dbReference type="NCBI Taxonomy" id="120213"/>
    <lineage>
        <taxon>Bacteria</taxon>
        <taxon>Bacillati</taxon>
        <taxon>Actinomycetota</taxon>
        <taxon>Actinomycetes</taxon>
        <taxon>Micrococcales</taxon>
        <taxon>Microbacteriaceae</taxon>
        <taxon>Subtercola</taxon>
    </lineage>
</organism>
<dbReference type="PANTHER" id="PTHR24421">
    <property type="entry name" value="NITRATE/NITRITE SENSOR PROTEIN NARX-RELATED"/>
    <property type="match status" value="1"/>
</dbReference>
<gene>
    <name evidence="5" type="ORF">B7R54_03105</name>
</gene>
<accession>A0A3E0VFJ9</accession>
<dbReference type="InterPro" id="IPR050482">
    <property type="entry name" value="Sensor_HK_TwoCompSys"/>
</dbReference>
<dbReference type="SUPFAM" id="SSF55874">
    <property type="entry name" value="ATPase domain of HSP90 chaperone/DNA topoisomerase II/histidine kinase"/>
    <property type="match status" value="1"/>
</dbReference>
<evidence type="ECO:0000256" key="1">
    <source>
        <dbReference type="ARBA" id="ARBA00022679"/>
    </source>
</evidence>
<keyword evidence="6" id="KW-1185">Reference proteome</keyword>
<evidence type="ECO:0000256" key="3">
    <source>
        <dbReference type="ARBA" id="ARBA00023012"/>
    </source>
</evidence>
<feature type="transmembrane region" description="Helical" evidence="4">
    <location>
        <begin position="105"/>
        <end position="122"/>
    </location>
</feature>
<keyword evidence="3" id="KW-0902">Two-component regulatory system</keyword>
<dbReference type="AlphaFoldDB" id="A0A3E0VFJ9"/>
<feature type="transmembrane region" description="Helical" evidence="4">
    <location>
        <begin position="161"/>
        <end position="179"/>
    </location>
</feature>
<evidence type="ECO:0000313" key="6">
    <source>
        <dbReference type="Proteomes" id="UP000256486"/>
    </source>
</evidence>
<proteinExistence type="predicted"/>
<keyword evidence="1" id="KW-0808">Transferase</keyword>
<keyword evidence="4" id="KW-0812">Transmembrane</keyword>
<dbReference type="InterPro" id="IPR036890">
    <property type="entry name" value="HATPase_C_sf"/>
</dbReference>
<name>A0A3E0VFJ9_9MICO</name>
<keyword evidence="4" id="KW-1133">Transmembrane helix</keyword>
<sequence>MSLVLPTDVEGAATSRALGRAAIWVSGVFLVATLVLVIAFGVMISQEGVPLALAGLAVAGLGVACALLVSNPWAVFGLMLVAGIGLFLFTFYISAEVGPDWRSDAIVFTMPKIGMTVVGVAGRSLPSSLARSTMGFVLASVAVQVATRMNGLVFAFDLPSISIWVGIVLLLATLWYGRARATRGVGTMREAAAVEERLTERSRVAAEASAVLHDTILNDLQALELSPVGPLIDEHRAFLAKDIASLAHPGLLVDEVMNRGAGDSEALKATGLDSVIRTAAHRGLRVVVSGKPRLLLELDPRVRSELLTAAERVLGNVSRFAGTAVAELAVASGSENIIVVVSDAGRGFAPQERGGAPETPASSIRRRIENIDGAVRVWSTPGHGTAVLMSVPRARCGADG</sequence>
<dbReference type="OrthoDB" id="144293at2"/>
<dbReference type="RefSeq" id="WP_116413733.1">
    <property type="nucleotide sequence ID" value="NZ_NBWZ01000001.1"/>
</dbReference>
<comment type="caution">
    <text evidence="5">The sequence shown here is derived from an EMBL/GenBank/DDBJ whole genome shotgun (WGS) entry which is preliminary data.</text>
</comment>
<dbReference type="GO" id="GO:0000160">
    <property type="term" value="P:phosphorelay signal transduction system"/>
    <property type="evidence" value="ECO:0007669"/>
    <property type="project" value="UniProtKB-KW"/>
</dbReference>
<feature type="transmembrane region" description="Helical" evidence="4">
    <location>
        <begin position="50"/>
        <end position="69"/>
    </location>
</feature>
<evidence type="ECO:0008006" key="7">
    <source>
        <dbReference type="Google" id="ProtNLM"/>
    </source>
</evidence>
<evidence type="ECO:0000256" key="4">
    <source>
        <dbReference type="SAM" id="Phobius"/>
    </source>
</evidence>
<dbReference type="EMBL" id="NBWZ01000001">
    <property type="protein sequence ID" value="RFA08323.1"/>
    <property type="molecule type" value="Genomic_DNA"/>
</dbReference>
<reference evidence="5 6" key="1">
    <citation type="submission" date="2017-04" db="EMBL/GenBank/DDBJ databases">
        <title>Comparative genome analysis of Subtercola boreus.</title>
        <authorList>
            <person name="Cho Y.-J."/>
            <person name="Cho A."/>
            <person name="Kim O.-S."/>
            <person name="Lee J.-I."/>
        </authorList>
    </citation>
    <scope>NUCLEOTIDE SEQUENCE [LARGE SCALE GENOMIC DNA]</scope>
    <source>
        <strain evidence="5 6">K300</strain>
    </source>
</reference>
<feature type="transmembrane region" description="Helical" evidence="4">
    <location>
        <begin position="74"/>
        <end position="93"/>
    </location>
</feature>
<feature type="transmembrane region" description="Helical" evidence="4">
    <location>
        <begin position="134"/>
        <end position="155"/>
    </location>
</feature>
<dbReference type="GO" id="GO:0016301">
    <property type="term" value="F:kinase activity"/>
    <property type="evidence" value="ECO:0007669"/>
    <property type="project" value="UniProtKB-KW"/>
</dbReference>